<organism evidence="8">
    <name type="scientific">Lichtheimia ramosa</name>
    <dbReference type="NCBI Taxonomy" id="688394"/>
    <lineage>
        <taxon>Eukaryota</taxon>
        <taxon>Fungi</taxon>
        <taxon>Fungi incertae sedis</taxon>
        <taxon>Mucoromycota</taxon>
        <taxon>Mucoromycotina</taxon>
        <taxon>Mucoromycetes</taxon>
        <taxon>Mucorales</taxon>
        <taxon>Lichtheimiaceae</taxon>
        <taxon>Lichtheimia</taxon>
    </lineage>
</organism>
<evidence type="ECO:0008006" key="9">
    <source>
        <dbReference type="Google" id="ProtNLM"/>
    </source>
</evidence>
<feature type="transmembrane region" description="Helical" evidence="7">
    <location>
        <begin position="269"/>
        <end position="289"/>
    </location>
</feature>
<keyword evidence="4 7" id="KW-0472">Membrane</keyword>
<name>A0A077WEW9_9FUNG</name>
<dbReference type="GO" id="GO:0016780">
    <property type="term" value="F:phosphotransferase activity, for other substituted phosphate groups"/>
    <property type="evidence" value="ECO:0007669"/>
    <property type="project" value="InterPro"/>
</dbReference>
<feature type="transmembrane region" description="Helical" evidence="7">
    <location>
        <begin position="365"/>
        <end position="392"/>
    </location>
</feature>
<feature type="compositionally biased region" description="Low complexity" evidence="6">
    <location>
        <begin position="430"/>
        <end position="446"/>
    </location>
</feature>
<evidence type="ECO:0000256" key="2">
    <source>
        <dbReference type="ARBA" id="ARBA00010441"/>
    </source>
</evidence>
<dbReference type="GO" id="GO:0016020">
    <property type="term" value="C:membrane"/>
    <property type="evidence" value="ECO:0007669"/>
    <property type="project" value="UniProtKB-SubCell"/>
</dbReference>
<evidence type="ECO:0000256" key="5">
    <source>
        <dbReference type="RuleBase" id="RU003750"/>
    </source>
</evidence>
<dbReference type="InterPro" id="IPR043130">
    <property type="entry name" value="CDP-OH_PTrfase_TM_dom"/>
</dbReference>
<dbReference type="PROSITE" id="PS00379">
    <property type="entry name" value="CDP_ALCOHOL_P_TRANSF"/>
    <property type="match status" value="1"/>
</dbReference>
<feature type="transmembrane region" description="Helical" evidence="7">
    <location>
        <begin position="333"/>
        <end position="353"/>
    </location>
</feature>
<dbReference type="Gene3D" id="1.20.120.1760">
    <property type="match status" value="1"/>
</dbReference>
<proteinExistence type="inferred from homology"/>
<evidence type="ECO:0000256" key="1">
    <source>
        <dbReference type="ARBA" id="ARBA00004370"/>
    </source>
</evidence>
<keyword evidence="7" id="KW-1133">Transmembrane helix</keyword>
<evidence type="ECO:0000256" key="7">
    <source>
        <dbReference type="SAM" id="Phobius"/>
    </source>
</evidence>
<dbReference type="PANTHER" id="PTHR10414:SF77">
    <property type="entry name" value="CDP-ALCOHOL PHOSPHATIDYLTRANSFERASE FAMILY PROTEIN"/>
    <property type="match status" value="1"/>
</dbReference>
<protein>
    <recommendedName>
        <fullName evidence="9">Ethanolaminephosphotransferase</fullName>
    </recommendedName>
</protein>
<dbReference type="InterPro" id="IPR000462">
    <property type="entry name" value="CDP-OH_P_trans"/>
</dbReference>
<keyword evidence="7" id="KW-0812">Transmembrane</keyword>
<dbReference type="InterPro" id="IPR014472">
    <property type="entry name" value="CHOPT"/>
</dbReference>
<dbReference type="AlphaFoldDB" id="A0A077WEW9"/>
<dbReference type="Pfam" id="PF01066">
    <property type="entry name" value="CDP-OH_P_transf"/>
    <property type="match status" value="1"/>
</dbReference>
<reference evidence="8" key="1">
    <citation type="journal article" date="2014" name="Genome Announc.">
        <title>De novo whole-genome sequence and genome annotation of Lichtheimia ramosa.</title>
        <authorList>
            <person name="Linde J."/>
            <person name="Schwartze V."/>
            <person name="Binder U."/>
            <person name="Lass-Florl C."/>
            <person name="Voigt K."/>
            <person name="Horn F."/>
        </authorList>
    </citation>
    <scope>NUCLEOTIDE SEQUENCE</scope>
    <source>
        <strain evidence="8">JMRC FSU:6197</strain>
    </source>
</reference>
<keyword evidence="3 5" id="KW-0808">Transferase</keyword>
<evidence type="ECO:0000256" key="4">
    <source>
        <dbReference type="ARBA" id="ARBA00023136"/>
    </source>
</evidence>
<dbReference type="PANTHER" id="PTHR10414">
    <property type="entry name" value="ETHANOLAMINEPHOSPHOTRANSFERASE"/>
    <property type="match status" value="1"/>
</dbReference>
<feature type="transmembrane region" description="Helical" evidence="7">
    <location>
        <begin position="301"/>
        <end position="321"/>
    </location>
</feature>
<gene>
    <name evidence="8" type="ORF">LRAMOSA07701</name>
</gene>
<feature type="transmembrane region" description="Helical" evidence="7">
    <location>
        <begin position="61"/>
        <end position="82"/>
    </location>
</feature>
<feature type="region of interest" description="Disordered" evidence="6">
    <location>
        <begin position="430"/>
        <end position="462"/>
    </location>
</feature>
<dbReference type="EMBL" id="LK023316">
    <property type="protein sequence ID" value="CDS05172.1"/>
    <property type="molecule type" value="Genomic_DNA"/>
</dbReference>
<dbReference type="InterPro" id="IPR048254">
    <property type="entry name" value="CDP_ALCOHOL_P_TRANSF_CS"/>
</dbReference>
<comment type="subcellular location">
    <subcellularLocation>
        <location evidence="1">Membrane</location>
    </subcellularLocation>
</comment>
<sequence length="462" mass="51319">MWLQRYLKNNYDIEFPTQEQLENLRYYKYAAVDKSYVTKYILSHYWNWAITLFPMWIAPNLITLIGLGFMVSNVLLVVYYVPDLGTDAPNWIYFSFAAGLWLYSTFDNVDGKQARRTGTSSPLGELFDHGCDALNTAFVSILQCAALGLGHTQSSLIIFIVTVFGFYMSTAEEYYTKVLYLGVVNGPTEGILLTCFAFIWSGFNGAASWHVPLSNGVPLVAPLFPNGTTAADVFVWGLVLSFIFTLLIPCLHSIYTVCRDKKQDWIEAYANVLFPIVVFALAEFCWVMSPTSTILKGEHLCLFALTVGMLFGLMASNIILAHLTRSPYPNLGFIVAPIVVMAILVNSDLLISIRLLSSDVELGLLWAMFIFGFISYGIWATLVIDGFCRFLGIRCLVIRRQKQPEHRIDVEADPEADALLEAEEAAVVDVAGGSSSTSNGAAGASTRRPTDDDGRNSYSTFH</sequence>
<evidence type="ECO:0000256" key="6">
    <source>
        <dbReference type="SAM" id="MobiDB-lite"/>
    </source>
</evidence>
<dbReference type="GO" id="GO:0008654">
    <property type="term" value="P:phospholipid biosynthetic process"/>
    <property type="evidence" value="ECO:0007669"/>
    <property type="project" value="InterPro"/>
</dbReference>
<feature type="transmembrane region" description="Helical" evidence="7">
    <location>
        <begin position="88"/>
        <end position="106"/>
    </location>
</feature>
<evidence type="ECO:0000313" key="8">
    <source>
        <dbReference type="EMBL" id="CDS05172.1"/>
    </source>
</evidence>
<feature type="transmembrane region" description="Helical" evidence="7">
    <location>
        <begin position="178"/>
        <end position="203"/>
    </location>
</feature>
<dbReference type="OrthoDB" id="196717at2759"/>
<accession>A0A077WEW9</accession>
<feature type="transmembrane region" description="Helical" evidence="7">
    <location>
        <begin position="233"/>
        <end position="257"/>
    </location>
</feature>
<comment type="similarity">
    <text evidence="2 5">Belongs to the CDP-alcohol phosphatidyltransferase class-I family.</text>
</comment>
<evidence type="ECO:0000256" key="3">
    <source>
        <dbReference type="ARBA" id="ARBA00022679"/>
    </source>
</evidence>